<sequence>MADPLSIAASIAGIISLTDTVFRYVFKYSRNASGAKEDVHRLTEEINAFSTVLRSLQALAIELETEKQPYEPTLRVQHLGDCQRMFERIRKRVKKAADEFDNPSKWQGLTRQLKWPFSSSETKDLLSDISRYKDTISLATSADTMRQLQTSLSQQVKHQEKAEKLLQDTHKKVEITTAISLDTKKQGILDFFMQPDLNPQPNLKQSISLRQATTGNWLLDSEELKDWFDKPGSHLWLNGIPGGGKTVLAGAIIQEALSRNLPDCGRAFFFCDYKNKNTLLPVNILGAIATQLALQNDECFSCLQDYHTELHPARNLSQKPEVDELRARIARMTTKFSQVLIVIDGIDECGEEVVDQVLTALVELADSADNVGMALFSRDEINIRFRLEADFEEIIIEAHTEDIATYVRAEMELLRNSGKLMINTMTIKDEIENELITRARGMFRWVSCQLDYLCEFATDVDRREALKQLPPTLPSSYQRILETVDSRPFQIRKMVQLCLQFIAFFPERLTITELCQIVSTPETLGLANFDYRLSNISGITSFYAKTLTWSNFYLYAARYWTIFASDQFHNAAIFHATKRFFCSPSSPCFRLWVFSIANSVGYESMEQNTNTSDNQETVERFAAFLALGRTLSPLHLASALNLPEICSALVKEGCDVNKPCTSLTPLAISEVSLLGLLEPIVNLIRPDSMVLSMVLPSAKRRNATAQYLKEVGATRSVKTVTYFFNAMIFSWHLQDFTTVIEFLSEGGEPTETDMKKLHAHFSMWQHTFETTVQLESALLKLNEFFQQSRIFDTIWGFDLGNIVWSTAVSMGMSFTENPTLTNTKISFSLDALRARIEVAVRNDDIGALRRYLQDGRVGVADSWKSSDGYPTTLLQNAALHSASRCLDHLLDQGIDPYVVNEDGESALTLMDMDGDGKLLHVLSRHGVDFLKANANGETLWHLIASRARNPDFMNTLIHLDIEASQQAAWLKVGTTGMTPVEIVLMRPNDTGCFEKMEQKAMLLINYCNTIPDFWDKHDSILPRAFDFGSIKIIERLMEIGVCPSLPTLTDHPPLHHLHPNASSPWVGFLTGLFPEATTQRHKDRIPLEIYLANVIERKTSLNEAIYSLLSSDEVLKSEDRHGLTLWEYVCQLPDRSSKWDDSNHSCLPIGFDSVLDALISTTAMGFFEEKSGECGLSVLLPNLIRFSVSLELRTEGLISSHTLRLAIVSSRHWNPCADYIIQFLKRAIFCQDNDIIDVLLEHGADVHQPSKDITSVAYACYVWQRLLYPLEEGKRVYRSLLKHSHEDRLKDFCSHVNLLHWLFASGPVVHKESGLRWLMTELTRRGVDIDGYDETAPPDLCMPPLLFHLSRGSFVTAEMLLEMGANVNLTGGGHHKDIVHECVEQENVQFLRKLLEVHKSKKQKVDWESLCPFSMGPFGYTDPIQMTPFQKACQKGFHGCVAFLLDEANVNPDAKASRSLTALHFAAMGGNTAIINKLIGLGHAVDVFNDTGDTALHFAAENGNTLAAKILIDSGARDALNAHHSTARLLAAGNGHTDIVAMLEEACGPMFYGNLTERLTSRKTKQMLVDLRASIHRGSIEDCENLHQRGCSLNAVLPEEDGLTPLLVALRIGQLDLAAWFLDHGANVSKTCYLRDGLHATSAIAFTASRTNLIPFLPKVLDHYVKEKDKWSNNSVNPFRMAMSQASETGLEILLNHQKVYLDRSMGHEERNIAIAEILNQQHGVLHNAVWGNRVGTVRLLLEHGADVDRLNTSGRSLLLSARTPEMLALLLDFGASLSLLVTHRAHDFIHVWKTASPRFIDLFMNIAAQESWHEALQVLDWSPVVDMVAPPPRTRNSGTVITLINHDPSCIQEMVSENYVYLLTADVPMAST</sequence>
<protein>
    <recommendedName>
        <fullName evidence="7">Ankyrin</fullName>
    </recommendedName>
</protein>
<dbReference type="InterPro" id="IPR056884">
    <property type="entry name" value="NPHP3-like_N"/>
</dbReference>
<dbReference type="Pfam" id="PF00023">
    <property type="entry name" value="Ank"/>
    <property type="match status" value="3"/>
</dbReference>
<dbReference type="SUPFAM" id="SSF48403">
    <property type="entry name" value="Ankyrin repeat"/>
    <property type="match status" value="3"/>
</dbReference>
<feature type="repeat" description="ANK" evidence="2">
    <location>
        <begin position="1601"/>
        <end position="1633"/>
    </location>
</feature>
<reference evidence="5" key="2">
    <citation type="submission" date="2020-05" db="EMBL/GenBank/DDBJ databases">
        <authorList>
            <person name="Kim H.-S."/>
            <person name="Proctor R.H."/>
            <person name="Brown D.W."/>
        </authorList>
    </citation>
    <scope>NUCLEOTIDE SEQUENCE</scope>
    <source>
        <strain evidence="5">NRRL 20472</strain>
    </source>
</reference>
<dbReference type="PROSITE" id="PS50088">
    <property type="entry name" value="ANK_REPEAT"/>
    <property type="match status" value="4"/>
</dbReference>
<feature type="repeat" description="ANK" evidence="2">
    <location>
        <begin position="1458"/>
        <end position="1490"/>
    </location>
</feature>
<keyword evidence="6" id="KW-1185">Reference proteome</keyword>
<reference evidence="5" key="1">
    <citation type="journal article" date="2020" name="BMC Genomics">
        <title>Correction to: Identification and distribution of gene clusters required for synthesis of sphingolipid metabolism inhibitors in diverse species of the filamentous fungus Fusarium.</title>
        <authorList>
            <person name="Kim H.S."/>
            <person name="Lohmar J.M."/>
            <person name="Busman M."/>
            <person name="Brown D.W."/>
            <person name="Naumann T.A."/>
            <person name="Divon H.H."/>
            <person name="Lysoe E."/>
            <person name="Uhlig S."/>
            <person name="Proctor R.H."/>
        </authorList>
    </citation>
    <scope>NUCLEOTIDE SEQUENCE</scope>
    <source>
        <strain evidence="5">NRRL 20472</strain>
    </source>
</reference>
<comment type="caution">
    <text evidence="5">The sequence shown here is derived from an EMBL/GenBank/DDBJ whole genome shotgun (WGS) entry which is preliminary data.</text>
</comment>
<evidence type="ECO:0000313" key="6">
    <source>
        <dbReference type="Proteomes" id="UP000622797"/>
    </source>
</evidence>
<feature type="domain" description="Azaphilone pigments biosynthesis cluster protein L N-terminal" evidence="3">
    <location>
        <begin position="2"/>
        <end position="174"/>
    </location>
</feature>
<evidence type="ECO:0000259" key="4">
    <source>
        <dbReference type="Pfam" id="PF24883"/>
    </source>
</evidence>
<dbReference type="Gene3D" id="3.40.50.300">
    <property type="entry name" value="P-loop containing nucleotide triphosphate hydrolases"/>
    <property type="match status" value="1"/>
</dbReference>
<dbReference type="InterPro" id="IPR002110">
    <property type="entry name" value="Ankyrin_rpt"/>
</dbReference>
<dbReference type="InterPro" id="IPR036770">
    <property type="entry name" value="Ankyrin_rpt-contain_sf"/>
</dbReference>
<organism evidence="5 6">
    <name type="scientific">Fusarium sarcochroum</name>
    <dbReference type="NCBI Taxonomy" id="1208366"/>
    <lineage>
        <taxon>Eukaryota</taxon>
        <taxon>Fungi</taxon>
        <taxon>Dikarya</taxon>
        <taxon>Ascomycota</taxon>
        <taxon>Pezizomycotina</taxon>
        <taxon>Sordariomycetes</taxon>
        <taxon>Hypocreomycetidae</taxon>
        <taxon>Hypocreales</taxon>
        <taxon>Nectriaceae</taxon>
        <taxon>Fusarium</taxon>
        <taxon>Fusarium lateritium species complex</taxon>
    </lineage>
</organism>
<dbReference type="PROSITE" id="PS50297">
    <property type="entry name" value="ANK_REP_REGION"/>
    <property type="match status" value="3"/>
</dbReference>
<proteinExistence type="predicted"/>
<dbReference type="Pfam" id="PF17111">
    <property type="entry name" value="PigL_N"/>
    <property type="match status" value="1"/>
</dbReference>
<evidence type="ECO:0008006" key="7">
    <source>
        <dbReference type="Google" id="ProtNLM"/>
    </source>
</evidence>
<dbReference type="OrthoDB" id="194358at2759"/>
<gene>
    <name evidence="5" type="ORF">FSARC_12850</name>
</gene>
<keyword evidence="2" id="KW-0040">ANK repeat</keyword>
<evidence type="ECO:0000256" key="2">
    <source>
        <dbReference type="PROSITE-ProRule" id="PRU00023"/>
    </source>
</evidence>
<dbReference type="PANTHER" id="PTHR10039">
    <property type="entry name" value="AMELOGENIN"/>
    <property type="match status" value="1"/>
</dbReference>
<dbReference type="SMART" id="SM00248">
    <property type="entry name" value="ANK"/>
    <property type="match status" value="13"/>
</dbReference>
<dbReference type="PRINTS" id="PR01415">
    <property type="entry name" value="ANKYRIN"/>
</dbReference>
<dbReference type="InterPro" id="IPR027417">
    <property type="entry name" value="P-loop_NTPase"/>
</dbReference>
<feature type="domain" description="Nephrocystin 3-like N-terminal" evidence="4">
    <location>
        <begin position="214"/>
        <end position="378"/>
    </location>
</feature>
<dbReference type="Gene3D" id="1.25.40.20">
    <property type="entry name" value="Ankyrin repeat-containing domain"/>
    <property type="match status" value="3"/>
</dbReference>
<dbReference type="PANTHER" id="PTHR10039:SF16">
    <property type="entry name" value="GPI INOSITOL-DEACYLASE"/>
    <property type="match status" value="1"/>
</dbReference>
<feature type="repeat" description="ANK" evidence="2">
    <location>
        <begin position="1721"/>
        <end position="1753"/>
    </location>
</feature>
<name>A0A8H4T5N7_9HYPO</name>
<evidence type="ECO:0000313" key="5">
    <source>
        <dbReference type="EMBL" id="KAF4951699.1"/>
    </source>
</evidence>
<dbReference type="Pfam" id="PF12796">
    <property type="entry name" value="Ank_2"/>
    <property type="match status" value="1"/>
</dbReference>
<keyword evidence="1" id="KW-0677">Repeat</keyword>
<dbReference type="Pfam" id="PF24883">
    <property type="entry name" value="NPHP3_N"/>
    <property type="match status" value="1"/>
</dbReference>
<evidence type="ECO:0000256" key="1">
    <source>
        <dbReference type="ARBA" id="ARBA00022737"/>
    </source>
</evidence>
<dbReference type="InterPro" id="IPR031348">
    <property type="entry name" value="PigL_N"/>
</dbReference>
<feature type="repeat" description="ANK" evidence="2">
    <location>
        <begin position="1491"/>
        <end position="1516"/>
    </location>
</feature>
<dbReference type="EMBL" id="JABEXW010000907">
    <property type="protein sequence ID" value="KAF4951699.1"/>
    <property type="molecule type" value="Genomic_DNA"/>
</dbReference>
<dbReference type="Proteomes" id="UP000622797">
    <property type="component" value="Unassembled WGS sequence"/>
</dbReference>
<evidence type="ECO:0000259" key="3">
    <source>
        <dbReference type="Pfam" id="PF17111"/>
    </source>
</evidence>
<accession>A0A8H4T5N7</accession>
<dbReference type="SUPFAM" id="SSF52540">
    <property type="entry name" value="P-loop containing nucleoside triphosphate hydrolases"/>
    <property type="match status" value="1"/>
</dbReference>